<protein>
    <submittedName>
        <fullName evidence="1">Uncharacterized protein</fullName>
    </submittedName>
</protein>
<dbReference type="EMBL" id="CP046400">
    <property type="protein sequence ID" value="QGY39721.1"/>
    <property type="molecule type" value="Genomic_DNA"/>
</dbReference>
<keyword evidence="2" id="KW-1185">Reference proteome</keyword>
<evidence type="ECO:0000313" key="1">
    <source>
        <dbReference type="EMBL" id="QGY39721.1"/>
    </source>
</evidence>
<accession>A0A6I6JC77</accession>
<proteinExistence type="predicted"/>
<gene>
    <name evidence="1" type="ORF">GM415_06180</name>
</gene>
<dbReference type="AlphaFoldDB" id="A0A6I6JC77"/>
<dbReference type="RefSeq" id="WP_158946946.1">
    <property type="nucleotide sequence ID" value="NZ_CP046400.1"/>
</dbReference>
<evidence type="ECO:0000313" key="2">
    <source>
        <dbReference type="Proteomes" id="UP000428328"/>
    </source>
</evidence>
<dbReference type="Proteomes" id="UP000428328">
    <property type="component" value="Chromosome"/>
</dbReference>
<name>A0A6I6JC77_9BACT</name>
<organism evidence="1 2">
    <name type="scientific">Pseudodesulfovibrio cashew</name>
    <dbReference type="NCBI Taxonomy" id="2678688"/>
    <lineage>
        <taxon>Bacteria</taxon>
        <taxon>Pseudomonadati</taxon>
        <taxon>Thermodesulfobacteriota</taxon>
        <taxon>Desulfovibrionia</taxon>
        <taxon>Desulfovibrionales</taxon>
        <taxon>Desulfovibrionaceae</taxon>
    </lineage>
</organism>
<sequence length="698" mass="76402">MSISTPALTNFTAGELSPRLEGRSDLSKYYNGCRALENFHIHPHGGITRRSGFRFVAETLSRDKPTLLIPFEFNGEQTYVLEFGEDENGQGKMRVFTDHGVVLSGGSEYVRDIPYAANELDALRYTQSADVLILTHPAHPVRKLTRVDHDDWSLEEMAFLGQPEAWTENNYPSAVGFFEQRLVLAATPDKPGTIWFSRTGEMTDFRLKTREVPLDGWRDREITDANSDGIRDGKAGDTFTLLDGDGFEQSDGIKGQHPDGTTRYYRYKGDANHVASGADKTITFQASPGANGIEAIWDANDALQSDYWECFEVGDRTDAQAGDDPLSDDAIEATLSGRQANAIEFMVPRSRLWLGTAGGEWTLYGAGGDALAPDNIKASHEGSCGASSMRPESVGYATLYIQRAGKKVREMAYSFETDAYVSKDLTVLSEHVTGDGLTQLAYVQEPDSVLYCVRKDGVVPAMTYEPSQDVTGWSRIVTRGKVEALTSIYSDSSKRDELWVVVNRTVGGEEKRFIEYLEADFAGEIEDAFFVDSGLSYDGEPTSIMTGLDHLAGETVAVLADGAVQTEKTVAPDGSISLDRPASKVHAGLPYTSMVQPMRIEAGSVRGTGQTKRQRITRVAVRFHNTLGGRIGPDLSALEPILFRYPAAPMGQSVGVFSGDKSVVFPKGWTREAVLTVVQDQPLPMTVLLIVPTAITNE</sequence>
<reference evidence="1 2" key="1">
    <citation type="submission" date="2019-11" db="EMBL/GenBank/DDBJ databases">
        <authorList>
            <person name="Zheng R.K."/>
            <person name="Sun C.M."/>
        </authorList>
    </citation>
    <scope>NUCLEOTIDE SEQUENCE [LARGE SCALE GENOMIC DNA]</scope>
    <source>
        <strain evidence="1 2">SRB007</strain>
    </source>
</reference>
<dbReference type="KEGG" id="psel:GM415_06180"/>